<dbReference type="InterPro" id="IPR013783">
    <property type="entry name" value="Ig-like_fold"/>
</dbReference>
<evidence type="ECO:0000313" key="9">
    <source>
        <dbReference type="Proteomes" id="UP000632063"/>
    </source>
</evidence>
<dbReference type="Gene3D" id="2.70.98.10">
    <property type="match status" value="1"/>
</dbReference>
<evidence type="ECO:0000256" key="3">
    <source>
        <dbReference type="ARBA" id="ARBA00009284"/>
    </source>
</evidence>
<evidence type="ECO:0000256" key="4">
    <source>
        <dbReference type="ARBA" id="ARBA00022729"/>
    </source>
</evidence>
<dbReference type="InterPro" id="IPR014756">
    <property type="entry name" value="Ig_E-set"/>
</dbReference>
<evidence type="ECO:0000256" key="2">
    <source>
        <dbReference type="ARBA" id="ARBA00005001"/>
    </source>
</evidence>
<dbReference type="Pfam" id="PF04349">
    <property type="entry name" value="MdoG"/>
    <property type="match status" value="1"/>
</dbReference>
<comment type="similarity">
    <text evidence="3">Belongs to the OpgD/OpgG family.</text>
</comment>
<dbReference type="InterPro" id="IPR014438">
    <property type="entry name" value="Glucan_biosyn_MdoG/MdoD"/>
</dbReference>
<dbReference type="RefSeq" id="WP_192146621.1">
    <property type="nucleotide sequence ID" value="NZ_JACYXI010000001.1"/>
</dbReference>
<sequence>MGAALTFCAATAAGTIGSPAAFAQTAEPASAAPPQFSFDDLVNNARERAQGSYSEPASKLPDAMNALDYDQLRAIRFRPDRSLWKGTDSSYELQAFHPGGLFKQPVEIFEVVDGAVAPLHFKSSDFEYRAPLDPAQFDDVELPGIAGFRLHYPLNRPDYKDELIAFQGASYFRALGKGNIYGLSARGLSVNTAVSGPEEFPRFSRFFIERPAAGQQEIRLWADLDSPSVTGAYAFVITPGINTQIQVTARLFVRDAIERLGIAPLTSMYLFGENDHFGFDDYRPEVHDSDGLMILEKSGDRLWRPMRNPGKLGLSFFYEEGVKGFGLVQRDRDFSHYLDTEAQYQRRPSLWIETIDDWGAGQVMLAEIPSAKEIHDNVAAFWIPNRKAEAGAEFNFRYRMIWGREPEPGTDLALVTSTRTGHAGSAASDPEKGKRKFVVVFAGGGLETLGGDDPVEADLAVFNGKPENQLLQKVENGAWRLIFDVDREDGSRPVEMSLRLKINGKYLTEKWIYQWNSEA</sequence>
<gene>
    <name evidence="8" type="ORF">IG616_00780</name>
</gene>
<accession>A0ABR9CIC4</accession>
<keyword evidence="4 6" id="KW-0732">Signal</keyword>
<dbReference type="InterPro" id="IPR014718">
    <property type="entry name" value="GH-type_carb-bd"/>
</dbReference>
<dbReference type="SUPFAM" id="SSF81296">
    <property type="entry name" value="E set domains"/>
    <property type="match status" value="1"/>
</dbReference>
<feature type="chain" id="PRO_5047288566" evidence="6">
    <location>
        <begin position="24"/>
        <end position="519"/>
    </location>
</feature>
<dbReference type="Proteomes" id="UP000632063">
    <property type="component" value="Unassembled WGS sequence"/>
</dbReference>
<keyword evidence="5" id="KW-0574">Periplasm</keyword>
<dbReference type="PIRSF" id="PIRSF006281">
    <property type="entry name" value="MdoG"/>
    <property type="match status" value="1"/>
</dbReference>
<evidence type="ECO:0000256" key="1">
    <source>
        <dbReference type="ARBA" id="ARBA00004418"/>
    </source>
</evidence>
<dbReference type="EMBL" id="JACYXI010000001">
    <property type="protein sequence ID" value="MBD8890066.1"/>
    <property type="molecule type" value="Genomic_DNA"/>
</dbReference>
<dbReference type="SUPFAM" id="SSF74650">
    <property type="entry name" value="Galactose mutarotase-like"/>
    <property type="match status" value="1"/>
</dbReference>
<comment type="caution">
    <text evidence="8">The sequence shown here is derived from an EMBL/GenBank/DDBJ whole genome shotgun (WGS) entry which is preliminary data.</text>
</comment>
<dbReference type="InterPro" id="IPR011013">
    <property type="entry name" value="Gal_mutarotase_sf_dom"/>
</dbReference>
<feature type="domain" description="Glucan biosynthesis periplasmic MdoG C-terminal" evidence="7">
    <location>
        <begin position="36"/>
        <end position="515"/>
    </location>
</feature>
<evidence type="ECO:0000256" key="6">
    <source>
        <dbReference type="SAM" id="SignalP"/>
    </source>
</evidence>
<evidence type="ECO:0000259" key="7">
    <source>
        <dbReference type="Pfam" id="PF04349"/>
    </source>
</evidence>
<organism evidence="8 9">
    <name type="scientific">Roseibium litorale</name>
    <dbReference type="NCBI Taxonomy" id="2803841"/>
    <lineage>
        <taxon>Bacteria</taxon>
        <taxon>Pseudomonadati</taxon>
        <taxon>Pseudomonadota</taxon>
        <taxon>Alphaproteobacteria</taxon>
        <taxon>Hyphomicrobiales</taxon>
        <taxon>Stappiaceae</taxon>
        <taxon>Roseibium</taxon>
    </lineage>
</organism>
<dbReference type="InterPro" id="IPR007444">
    <property type="entry name" value="Glucan_biosyn_MdoG_C"/>
</dbReference>
<reference evidence="9" key="1">
    <citation type="submission" date="2020-09" db="EMBL/GenBank/DDBJ databases">
        <title>The genome sequence of strain Labrenzia suaedae 4C16A.</title>
        <authorList>
            <person name="Liu Y."/>
        </authorList>
    </citation>
    <scope>NUCLEOTIDE SEQUENCE [LARGE SCALE GENOMIC DNA]</scope>
    <source>
        <strain evidence="9">4C16A</strain>
    </source>
</reference>
<protein>
    <submittedName>
        <fullName evidence="8">Glucan biosynthesis protein</fullName>
    </submittedName>
</protein>
<reference evidence="8 9" key="2">
    <citation type="journal article" date="2021" name="Int. J. Syst. Evol. Microbiol.">
        <title>Roseibium litorale sp. nov., isolated from a tidal flat sediment and proposal for the reclassification of Labrenzia polysiphoniae as Roseibium polysiphoniae comb. nov.</title>
        <authorList>
            <person name="Liu Y."/>
            <person name="Pei T."/>
            <person name="Du J."/>
            <person name="Chao M."/>
            <person name="Deng M.R."/>
            <person name="Zhu H."/>
        </authorList>
    </citation>
    <scope>NUCLEOTIDE SEQUENCE [LARGE SCALE GENOMIC DNA]</scope>
    <source>
        <strain evidence="8 9">4C16A</strain>
    </source>
</reference>
<comment type="subcellular location">
    <subcellularLocation>
        <location evidence="1">Periplasm</location>
    </subcellularLocation>
</comment>
<name>A0ABR9CIC4_9HYPH</name>
<evidence type="ECO:0000313" key="8">
    <source>
        <dbReference type="EMBL" id="MBD8890066.1"/>
    </source>
</evidence>
<dbReference type="PANTHER" id="PTHR30504:SF3">
    <property type="entry name" value="GLUCANS BIOSYNTHESIS PROTEIN D"/>
    <property type="match status" value="1"/>
</dbReference>
<comment type="pathway">
    <text evidence="2">Glycan metabolism; osmoregulated periplasmic glucan (OPG) biosynthesis.</text>
</comment>
<dbReference type="PANTHER" id="PTHR30504">
    <property type="entry name" value="GLUCANS BIOSYNTHESIS PROTEIN"/>
    <property type="match status" value="1"/>
</dbReference>
<keyword evidence="9" id="KW-1185">Reference proteome</keyword>
<evidence type="ECO:0000256" key="5">
    <source>
        <dbReference type="ARBA" id="ARBA00022764"/>
    </source>
</evidence>
<dbReference type="Gene3D" id="2.60.40.10">
    <property type="entry name" value="Immunoglobulins"/>
    <property type="match status" value="1"/>
</dbReference>
<proteinExistence type="inferred from homology"/>
<feature type="signal peptide" evidence="6">
    <location>
        <begin position="1"/>
        <end position="23"/>
    </location>
</feature>